<name>A0A1G4Z4C4_9ACTN</name>
<organism evidence="1 2">
    <name type="scientific">Klenkia marina</name>
    <dbReference type="NCBI Taxonomy" id="1960309"/>
    <lineage>
        <taxon>Bacteria</taxon>
        <taxon>Bacillati</taxon>
        <taxon>Actinomycetota</taxon>
        <taxon>Actinomycetes</taxon>
        <taxon>Geodermatophilales</taxon>
        <taxon>Geodermatophilaceae</taxon>
        <taxon>Klenkia</taxon>
    </lineage>
</organism>
<dbReference type="OrthoDB" id="9855965at2"/>
<dbReference type="RefSeq" id="WP_092807885.1">
    <property type="nucleotide sequence ID" value="NZ_FMUH01000009.1"/>
</dbReference>
<dbReference type="EMBL" id="FMUH01000009">
    <property type="protein sequence ID" value="SCX60510.1"/>
    <property type="molecule type" value="Genomic_DNA"/>
</dbReference>
<protein>
    <submittedName>
        <fullName evidence="1">Uncharacterized protein</fullName>
    </submittedName>
</protein>
<dbReference type="AlphaFoldDB" id="A0A1G4Z4C4"/>
<keyword evidence="2" id="KW-1185">Reference proteome</keyword>
<accession>A0A1G4Z4C4</accession>
<sequence length="107" mass="11275">MDDTTPTPDRPADASSPAPAEVEFFIRATHQLRRVHDSSVISTHCSGPCGVEAMANLSLAELIGPNPPGPLEYVNVELIDLATGKAEGCTRGLTPLSGDPTDVHSWP</sequence>
<evidence type="ECO:0000313" key="2">
    <source>
        <dbReference type="Proteomes" id="UP000198981"/>
    </source>
</evidence>
<dbReference type="Proteomes" id="UP000198981">
    <property type="component" value="Unassembled WGS sequence"/>
</dbReference>
<reference evidence="2" key="1">
    <citation type="submission" date="2016-10" db="EMBL/GenBank/DDBJ databases">
        <authorList>
            <person name="Varghese N."/>
            <person name="Submissions S."/>
        </authorList>
    </citation>
    <scope>NUCLEOTIDE SEQUENCE [LARGE SCALE GENOMIC DNA]</scope>
    <source>
        <strain evidence="2">DSM 45722</strain>
    </source>
</reference>
<proteinExistence type="predicted"/>
<evidence type="ECO:0000313" key="1">
    <source>
        <dbReference type="EMBL" id="SCX60510.1"/>
    </source>
</evidence>
<gene>
    <name evidence="1" type="ORF">SAMN03159343_4109</name>
</gene>